<evidence type="ECO:0000256" key="1">
    <source>
        <dbReference type="ARBA" id="ARBA00006964"/>
    </source>
</evidence>
<proteinExistence type="inferred from homology"/>
<feature type="binding site" evidence="4">
    <location>
        <position position="117"/>
    </location>
    <ligand>
        <name>a divalent metal cation</name>
        <dbReference type="ChEBI" id="CHEBI:60240"/>
        <label>1</label>
    </ligand>
</feature>
<feature type="binding site" evidence="4">
    <location>
        <position position="244"/>
    </location>
    <ligand>
        <name>a divalent metal cation</name>
        <dbReference type="ChEBI" id="CHEBI:60240"/>
        <label>1</label>
    </ligand>
</feature>
<evidence type="ECO:0000256" key="4">
    <source>
        <dbReference type="PIRSR" id="PIRSR602678-1"/>
    </source>
</evidence>
<dbReference type="SUPFAM" id="SSF102705">
    <property type="entry name" value="NIF3 (NGG1p interacting factor 3)-like"/>
    <property type="match status" value="1"/>
</dbReference>
<dbReference type="InterPro" id="IPR036069">
    <property type="entry name" value="DUF34/NIF3_sf"/>
</dbReference>
<comment type="similarity">
    <text evidence="1">Belongs to the GTP cyclohydrolase I type 2/NIF3 family.</text>
</comment>
<organism evidence="5 6">
    <name type="scientific">Lactiplantibacillus plantarum</name>
    <name type="common">Lactobacillus plantarum</name>
    <dbReference type="NCBI Taxonomy" id="1590"/>
    <lineage>
        <taxon>Bacteria</taxon>
        <taxon>Bacillati</taxon>
        <taxon>Bacillota</taxon>
        <taxon>Bacilli</taxon>
        <taxon>Lactobacillales</taxon>
        <taxon>Lactobacillaceae</taxon>
        <taxon>Lactiplantibacillus</taxon>
    </lineage>
</organism>
<protein>
    <recommendedName>
        <fullName evidence="3">GTP cyclohydrolase 1 type 2 homolog</fullName>
    </recommendedName>
</protein>
<evidence type="ECO:0000313" key="6">
    <source>
        <dbReference type="Proteomes" id="UP000595466"/>
    </source>
</evidence>
<comment type="subunit">
    <text evidence="2">Homohexamer.</text>
</comment>
<keyword evidence="5" id="KW-0614">Plasmid</keyword>
<name>A0AAX1KDV2_LACPN</name>
<feature type="binding site" evidence="4">
    <location>
        <position position="66"/>
    </location>
    <ligand>
        <name>a divalent metal cation</name>
        <dbReference type="ChEBI" id="CHEBI:60240"/>
        <label>1</label>
    </ligand>
</feature>
<evidence type="ECO:0000256" key="2">
    <source>
        <dbReference type="ARBA" id="ARBA00011643"/>
    </source>
</evidence>
<dbReference type="Proteomes" id="UP000595466">
    <property type="component" value="Plasmid unnamed4"/>
</dbReference>
<feature type="binding site" evidence="4">
    <location>
        <position position="240"/>
    </location>
    <ligand>
        <name>a divalent metal cation</name>
        <dbReference type="ChEBI" id="CHEBI:60240"/>
        <label>1</label>
    </ligand>
</feature>
<keyword evidence="4" id="KW-0479">Metal-binding</keyword>
<reference evidence="5 6" key="1">
    <citation type="submission" date="2020-12" db="EMBL/GenBank/DDBJ databases">
        <title>Whole genome sequencing of Lactobacillus plantarum PC518.</title>
        <authorList>
            <person name="Guo Q."/>
        </authorList>
    </citation>
    <scope>NUCLEOTIDE SEQUENCE [LARGE SCALE GENOMIC DNA]</scope>
    <source>
        <strain evidence="5 6">PC518</strain>
        <plasmid evidence="5 6">unnamed4</plasmid>
    </source>
</reference>
<dbReference type="EMBL" id="CP066821">
    <property type="protein sequence ID" value="QQM62626.1"/>
    <property type="molecule type" value="Genomic_DNA"/>
</dbReference>
<evidence type="ECO:0000313" key="5">
    <source>
        <dbReference type="EMBL" id="QQM62626.1"/>
    </source>
</evidence>
<dbReference type="GO" id="GO:0046872">
    <property type="term" value="F:metal ion binding"/>
    <property type="evidence" value="ECO:0007669"/>
    <property type="project" value="UniProtKB-KW"/>
</dbReference>
<accession>A0AAX1KDV2</accession>
<dbReference type="RefSeq" id="WP_198073621.1">
    <property type="nucleotide sequence ID" value="NZ_CP065806.1"/>
</dbReference>
<geneLocation type="plasmid" evidence="5 6">
    <name>unnamed4</name>
</geneLocation>
<gene>
    <name evidence="5" type="ORF">JH395_15975</name>
</gene>
<dbReference type="Pfam" id="PF01784">
    <property type="entry name" value="DUF34_NIF3"/>
    <property type="match status" value="1"/>
</dbReference>
<sequence>MKIETLIKQIKHYYKGSGSIDDKTTRDQVLYGNILQECTGIVTAIWATGAVIEEAHKLGANLIISHEALFWNHGDHTKWLADSANVTYLAKKQLLDEYGITVWRAHDYVHSGIPLPDGSYQDGIFYGFAKKMGWESYMVTNDVMTAYFEIPQTSGKQVANDLLRNLGLKGARVIGSLNRLVTKVAIPFHVFGDANDEIKEIEEKKIDLLLPMEMNDFTLSQYIRDNSQLIGKTALISVGHFNIEEPGMSYMATYLPEIINNVVPVYFIKVGDTYDYIENELGTRR</sequence>
<evidence type="ECO:0000256" key="3">
    <source>
        <dbReference type="ARBA" id="ARBA00022112"/>
    </source>
</evidence>
<dbReference type="Gene3D" id="3.40.1390.30">
    <property type="entry name" value="NIF3 (NGG1p interacting factor 3)-like"/>
    <property type="match status" value="1"/>
</dbReference>
<dbReference type="InterPro" id="IPR002678">
    <property type="entry name" value="DUF34/NIF3"/>
</dbReference>
<dbReference type="AlphaFoldDB" id="A0AAX1KDV2"/>